<evidence type="ECO:0000259" key="2">
    <source>
        <dbReference type="Pfam" id="PF13919"/>
    </source>
</evidence>
<evidence type="ECO:0000313" key="4">
    <source>
        <dbReference type="Proteomes" id="UP001218188"/>
    </source>
</evidence>
<reference evidence="3" key="1">
    <citation type="submission" date="2023-03" db="EMBL/GenBank/DDBJ databases">
        <title>Massive genome expansion in bonnet fungi (Mycena s.s.) driven by repeated elements and novel gene families across ecological guilds.</title>
        <authorList>
            <consortium name="Lawrence Berkeley National Laboratory"/>
            <person name="Harder C.B."/>
            <person name="Miyauchi S."/>
            <person name="Viragh M."/>
            <person name="Kuo A."/>
            <person name="Thoen E."/>
            <person name="Andreopoulos B."/>
            <person name="Lu D."/>
            <person name="Skrede I."/>
            <person name="Drula E."/>
            <person name="Henrissat B."/>
            <person name="Morin E."/>
            <person name="Kohler A."/>
            <person name="Barry K."/>
            <person name="LaButti K."/>
            <person name="Morin E."/>
            <person name="Salamov A."/>
            <person name="Lipzen A."/>
            <person name="Mereny Z."/>
            <person name="Hegedus B."/>
            <person name="Baldrian P."/>
            <person name="Stursova M."/>
            <person name="Weitz H."/>
            <person name="Taylor A."/>
            <person name="Grigoriev I.V."/>
            <person name="Nagy L.G."/>
            <person name="Martin F."/>
            <person name="Kauserud H."/>
        </authorList>
    </citation>
    <scope>NUCLEOTIDE SEQUENCE</scope>
    <source>
        <strain evidence="3">CBHHK200</strain>
    </source>
</reference>
<organism evidence="3 4">
    <name type="scientific">Mycena alexandri</name>
    <dbReference type="NCBI Taxonomy" id="1745969"/>
    <lineage>
        <taxon>Eukaryota</taxon>
        <taxon>Fungi</taxon>
        <taxon>Dikarya</taxon>
        <taxon>Basidiomycota</taxon>
        <taxon>Agaricomycotina</taxon>
        <taxon>Agaricomycetes</taxon>
        <taxon>Agaricomycetidae</taxon>
        <taxon>Agaricales</taxon>
        <taxon>Marasmiineae</taxon>
        <taxon>Mycenaceae</taxon>
        <taxon>Mycena</taxon>
    </lineage>
</organism>
<feature type="region of interest" description="Disordered" evidence="1">
    <location>
        <begin position="1"/>
        <end position="39"/>
    </location>
</feature>
<feature type="domain" description="ASX DEUBAD" evidence="2">
    <location>
        <begin position="36"/>
        <end position="177"/>
    </location>
</feature>
<comment type="caution">
    <text evidence="3">The sequence shown here is derived from an EMBL/GenBank/DDBJ whole genome shotgun (WGS) entry which is preliminary data.</text>
</comment>
<dbReference type="AlphaFoldDB" id="A0AAD6S9H5"/>
<dbReference type="Pfam" id="PF13919">
    <property type="entry name" value="ASXH"/>
    <property type="match status" value="1"/>
</dbReference>
<sequence>MSDDLAPRRSARKPKPTQREAIPVVETVPSKRKAKDDVADPTEQLRFMLQNPKSRLTNMDISDLINANAWNMLSPDSQSRLSALLPPTAFSHFQPSIGPDHPAAVNSMSIDPNRSSPVDISFFTDAHFLAAAHTFQDHLYSNWLSDAHAEKVKKYEQGIRDGTLAAPWKDEVWERDNHVAEPATGGTDFLSSSPLAGDAAELKLVDLAKSSVLREGDVLTYRRNFTNVDIIVEKDVIVQRIDPRTHSLTVLLEPGPRRDLPAELLMPGPSEPEAPTRTMTITSPTQLESGLLDVDGRVERTKRPNGNAWKSFTLWRWSGDSLETAFSDNGPGRRGGRQDHGTLFYLRACYYQDR</sequence>
<keyword evidence="4" id="KW-1185">Reference proteome</keyword>
<dbReference type="InterPro" id="IPR028020">
    <property type="entry name" value="ASX_DEUBAD_dom"/>
</dbReference>
<evidence type="ECO:0000313" key="3">
    <source>
        <dbReference type="EMBL" id="KAJ7023399.1"/>
    </source>
</evidence>
<gene>
    <name evidence="3" type="ORF">C8F04DRAFT_1134695</name>
</gene>
<accession>A0AAD6S9H5</accession>
<proteinExistence type="predicted"/>
<protein>
    <submittedName>
        <fullName evidence="3">Asx homology domain-containing protein</fullName>
    </submittedName>
</protein>
<evidence type="ECO:0000256" key="1">
    <source>
        <dbReference type="SAM" id="MobiDB-lite"/>
    </source>
</evidence>
<dbReference type="EMBL" id="JARJCM010000189">
    <property type="protein sequence ID" value="KAJ7023399.1"/>
    <property type="molecule type" value="Genomic_DNA"/>
</dbReference>
<name>A0AAD6S9H5_9AGAR</name>
<dbReference type="Proteomes" id="UP001218188">
    <property type="component" value="Unassembled WGS sequence"/>
</dbReference>